<evidence type="ECO:0000313" key="3">
    <source>
        <dbReference type="Proteomes" id="UP000185829"/>
    </source>
</evidence>
<name>A0A9X8R3Z0_9BACI</name>
<sequence>MQNDNEIFEEIKRSTNLNPRTEFVNDTRHLLVKKANHIRKVSKIKKLSYYWSVVIATVALTAWTFLFGGNQHIIKSYQTVMSAIPKNNEESMTASTNNPSVFIYHTHTTESFTPLLENKNLDEAYDENKNITMVGAELTSELRKKNINVSHSTTDFDKIVRDRDLDYSNIYDMSGKEVQTVLDKNKNLKLIIDIHRDTQLKDATTVRINGKDVASVSFVVSENSPNFKENRKIANLFHQKLEKKYPGLSRGVLLKTSQTKNPYKQNFYNHDLFPNSLLLQIGGVENTIDEENRSVELLAEIIDELLIEID</sequence>
<dbReference type="AlphaFoldDB" id="A0A9X8R3Z0"/>
<dbReference type="Proteomes" id="UP000185829">
    <property type="component" value="Unassembled WGS sequence"/>
</dbReference>
<protein>
    <submittedName>
        <fullName evidence="2">Stage II sporulation protein P</fullName>
    </submittedName>
</protein>
<keyword evidence="1" id="KW-0472">Membrane</keyword>
<dbReference type="NCBIfam" id="TIGR02867">
    <property type="entry name" value="spore_II_P"/>
    <property type="match status" value="1"/>
</dbReference>
<organism evidence="2 3">
    <name type="scientific">Peribacillus simplex</name>
    <dbReference type="NCBI Taxonomy" id="1478"/>
    <lineage>
        <taxon>Bacteria</taxon>
        <taxon>Bacillati</taxon>
        <taxon>Bacillota</taxon>
        <taxon>Bacilli</taxon>
        <taxon>Bacillales</taxon>
        <taxon>Bacillaceae</taxon>
        <taxon>Peribacillus</taxon>
    </lineage>
</organism>
<accession>A0A9X8R3Z0</accession>
<dbReference type="RefSeq" id="WP_076365325.1">
    <property type="nucleotide sequence ID" value="NZ_FTMX01000001.1"/>
</dbReference>
<dbReference type="EMBL" id="FTMX01000001">
    <property type="protein sequence ID" value="SIQ28663.1"/>
    <property type="molecule type" value="Genomic_DNA"/>
</dbReference>
<evidence type="ECO:0000256" key="1">
    <source>
        <dbReference type="SAM" id="Phobius"/>
    </source>
</evidence>
<proteinExistence type="predicted"/>
<dbReference type="Pfam" id="PF07454">
    <property type="entry name" value="SpoIIP"/>
    <property type="match status" value="1"/>
</dbReference>
<keyword evidence="1" id="KW-0812">Transmembrane</keyword>
<reference evidence="2 3" key="1">
    <citation type="submission" date="2017-01" db="EMBL/GenBank/DDBJ databases">
        <authorList>
            <person name="Varghese N."/>
            <person name="Submissions S."/>
        </authorList>
    </citation>
    <scope>NUCLEOTIDE SEQUENCE [LARGE SCALE GENOMIC DNA]</scope>
    <source>
        <strain evidence="2 3">RUG2-6</strain>
    </source>
</reference>
<gene>
    <name evidence="2" type="ORF">SAMN05878482_101841</name>
</gene>
<dbReference type="InterPro" id="IPR010897">
    <property type="entry name" value="Spore_II_P"/>
</dbReference>
<comment type="caution">
    <text evidence="2">The sequence shown here is derived from an EMBL/GenBank/DDBJ whole genome shotgun (WGS) entry which is preliminary data.</text>
</comment>
<evidence type="ECO:0000313" key="2">
    <source>
        <dbReference type="EMBL" id="SIQ28663.1"/>
    </source>
</evidence>
<feature type="transmembrane region" description="Helical" evidence="1">
    <location>
        <begin position="49"/>
        <end position="68"/>
    </location>
</feature>
<keyword evidence="1" id="KW-1133">Transmembrane helix</keyword>